<comment type="caution">
    <text evidence="2">The sequence shown here is derived from an EMBL/GenBank/DDBJ whole genome shotgun (WGS) entry which is preliminary data.</text>
</comment>
<dbReference type="EMBL" id="JANAWD010000403">
    <property type="protein sequence ID" value="KAJ3479989.1"/>
    <property type="molecule type" value="Genomic_DNA"/>
</dbReference>
<accession>A0AAD5YAX9</accession>
<proteinExistence type="predicted"/>
<feature type="region of interest" description="Disordered" evidence="1">
    <location>
        <begin position="78"/>
        <end position="104"/>
    </location>
</feature>
<evidence type="ECO:0000256" key="1">
    <source>
        <dbReference type="SAM" id="MobiDB-lite"/>
    </source>
</evidence>
<sequence length="212" mass="24044">MPAAGGAAKVCQLNLIKYLNRVKEHYLGTENKRSKPPSRKDLEDIVAALKEQNAQLEQKNTDTTNQLREVQQQVALLQQTGASSSRRDNSHNTGNGEVPNLIDKPGGKFNLEEALGMKHPEYLSLRRDVRTLMIQAQIDWTENFHRVDSQKMSMVCKGAIAKHPHLKKFKNTWPVAVIANTHMQGKRKHRSRTIKKYQSAHNQNTDSEDQGE</sequence>
<name>A0AAD5YAX9_9APHY</name>
<dbReference type="Proteomes" id="UP001212997">
    <property type="component" value="Unassembled WGS sequence"/>
</dbReference>
<keyword evidence="3" id="KW-1185">Reference proteome</keyword>
<protein>
    <submittedName>
        <fullName evidence="2">Uncharacterized protein</fullName>
    </submittedName>
</protein>
<evidence type="ECO:0000313" key="2">
    <source>
        <dbReference type="EMBL" id="KAJ3479989.1"/>
    </source>
</evidence>
<organism evidence="2 3">
    <name type="scientific">Meripilus lineatus</name>
    <dbReference type="NCBI Taxonomy" id="2056292"/>
    <lineage>
        <taxon>Eukaryota</taxon>
        <taxon>Fungi</taxon>
        <taxon>Dikarya</taxon>
        <taxon>Basidiomycota</taxon>
        <taxon>Agaricomycotina</taxon>
        <taxon>Agaricomycetes</taxon>
        <taxon>Polyporales</taxon>
        <taxon>Meripilaceae</taxon>
        <taxon>Meripilus</taxon>
    </lineage>
</organism>
<dbReference type="AlphaFoldDB" id="A0AAD5YAX9"/>
<evidence type="ECO:0000313" key="3">
    <source>
        <dbReference type="Proteomes" id="UP001212997"/>
    </source>
</evidence>
<reference evidence="2" key="1">
    <citation type="submission" date="2022-07" db="EMBL/GenBank/DDBJ databases">
        <title>Genome Sequence of Physisporinus lineatus.</title>
        <authorList>
            <person name="Buettner E."/>
        </authorList>
    </citation>
    <scope>NUCLEOTIDE SEQUENCE</scope>
    <source>
        <strain evidence="2">VT162</strain>
    </source>
</reference>
<gene>
    <name evidence="2" type="ORF">NLI96_g8675</name>
</gene>